<evidence type="ECO:0000313" key="2">
    <source>
        <dbReference type="Proteomes" id="UP001501532"/>
    </source>
</evidence>
<sequence>MDELDAVFRPQERRSYTLEFALLRWQPVPRHYDLDVGILFPMVEGSLYRSGDERPIKVKGRVIQFASPTHALGSTESVLGEFVFRLGDASAEVRVALDSSFLKGLRDAATWGLEVFTSYESPDLRRHLVRLVRQAGARLGEVIRLCEQMASSEDPADALAHAELLWARARLMMLLNQDEAAAEYVVQGCHRAESSGLPLGPRMVRAGQGLCLLLEGAREEDAAGRVQSLLPHGRDRA</sequence>
<reference evidence="2" key="1">
    <citation type="journal article" date="2019" name="Int. J. Syst. Evol. Microbiol.">
        <title>The Global Catalogue of Microorganisms (GCM) 10K type strain sequencing project: providing services to taxonomists for standard genome sequencing and annotation.</title>
        <authorList>
            <consortium name="The Broad Institute Genomics Platform"/>
            <consortium name="The Broad Institute Genome Sequencing Center for Infectious Disease"/>
            <person name="Wu L."/>
            <person name="Ma J."/>
        </authorList>
    </citation>
    <scope>NUCLEOTIDE SEQUENCE [LARGE SCALE GENOMIC DNA]</scope>
    <source>
        <strain evidence="2">JCM 9091</strain>
    </source>
</reference>
<accession>A0ABP6LNH3</accession>
<dbReference type="Proteomes" id="UP001501532">
    <property type="component" value="Unassembled WGS sequence"/>
</dbReference>
<dbReference type="RefSeq" id="WP_234515276.1">
    <property type="nucleotide sequence ID" value="NZ_BAAAUF010000022.1"/>
</dbReference>
<keyword evidence="2" id="KW-1185">Reference proteome</keyword>
<name>A0ABP6LNH3_9ACTN</name>
<dbReference type="EMBL" id="BAAAUF010000022">
    <property type="protein sequence ID" value="GAA3047203.1"/>
    <property type="molecule type" value="Genomic_DNA"/>
</dbReference>
<proteinExistence type="predicted"/>
<organism evidence="1 2">
    <name type="scientific">Streptomyces glomeratus</name>
    <dbReference type="NCBI Taxonomy" id="284452"/>
    <lineage>
        <taxon>Bacteria</taxon>
        <taxon>Bacillati</taxon>
        <taxon>Actinomycetota</taxon>
        <taxon>Actinomycetes</taxon>
        <taxon>Kitasatosporales</taxon>
        <taxon>Streptomycetaceae</taxon>
        <taxon>Streptomyces</taxon>
    </lineage>
</organism>
<protein>
    <submittedName>
        <fullName evidence="1">Uncharacterized protein</fullName>
    </submittedName>
</protein>
<comment type="caution">
    <text evidence="1">The sequence shown here is derived from an EMBL/GenBank/DDBJ whole genome shotgun (WGS) entry which is preliminary data.</text>
</comment>
<evidence type="ECO:0000313" key="1">
    <source>
        <dbReference type="EMBL" id="GAA3047203.1"/>
    </source>
</evidence>
<gene>
    <name evidence="1" type="ORF">GCM10010448_32660</name>
</gene>